<reference evidence="8" key="1">
    <citation type="submission" date="2009-08" db="EMBL/GenBank/DDBJ databases">
        <title>Annotation of Salpingoeca rosetta.</title>
        <authorList>
            <consortium name="The Broad Institute Genome Sequencing Platform"/>
            <person name="Russ C."/>
            <person name="Cuomo C."/>
            <person name="Burger G."/>
            <person name="Gray M.W."/>
            <person name="Holland P.W.H."/>
            <person name="King N."/>
            <person name="Lang F.B.F."/>
            <person name="Roger A.J."/>
            <person name="Ruiz-Trillo I."/>
            <person name="Young S.K."/>
            <person name="Zeng Q."/>
            <person name="Gargeya S."/>
            <person name="Alvarado L."/>
            <person name="Berlin A."/>
            <person name="Chapman S.B."/>
            <person name="Chen Z."/>
            <person name="Freedman E."/>
            <person name="Gellesch M."/>
            <person name="Goldberg J."/>
            <person name="Griggs A."/>
            <person name="Gujja S."/>
            <person name="Heilman E."/>
            <person name="Heiman D."/>
            <person name="Howarth C."/>
            <person name="Mehta T."/>
            <person name="Neiman D."/>
            <person name="Pearson M."/>
            <person name="Roberts A."/>
            <person name="Saif S."/>
            <person name="Shea T."/>
            <person name="Shenoy N."/>
            <person name="Sisk P."/>
            <person name="Stolte C."/>
            <person name="Sykes S."/>
            <person name="White J."/>
            <person name="Yandava C."/>
            <person name="Haas B."/>
            <person name="Nusbaum C."/>
            <person name="Birren B."/>
        </authorList>
    </citation>
    <scope>NUCLEOTIDE SEQUENCE [LARGE SCALE GENOMIC DNA]</scope>
    <source>
        <strain evidence="8">ATCC 50818</strain>
    </source>
</reference>
<accession>F2UTR6</accession>
<proteinExistence type="predicted"/>
<dbReference type="eggNOG" id="KOG0603">
    <property type="taxonomic scope" value="Eukaryota"/>
</dbReference>
<evidence type="ECO:0000259" key="7">
    <source>
        <dbReference type="PROSITE" id="PS50011"/>
    </source>
</evidence>
<dbReference type="AlphaFoldDB" id="F2UTR6"/>
<sequence>MPLAHGDQFQFQADPAQAIVLEGEDARTMQTEEDMPDPAGPEGQEGHEFEITDINLESGDHVDGSHFDLLRVLGQGSFGKVFLVRKKTGKDAGTLYAMKVLKKATLK</sequence>
<dbReference type="PANTHER" id="PTHR24351">
    <property type="entry name" value="RIBOSOMAL PROTEIN S6 KINASE"/>
    <property type="match status" value="1"/>
</dbReference>
<dbReference type="InterPro" id="IPR000719">
    <property type="entry name" value="Prot_kinase_dom"/>
</dbReference>
<keyword evidence="3 6" id="KW-0547">Nucleotide-binding</keyword>
<keyword evidence="1" id="KW-0723">Serine/threonine-protein kinase</keyword>
<dbReference type="OrthoDB" id="63267at2759"/>
<evidence type="ECO:0000256" key="2">
    <source>
        <dbReference type="ARBA" id="ARBA00022679"/>
    </source>
</evidence>
<feature type="binding site" evidence="6">
    <location>
        <position position="99"/>
    </location>
    <ligand>
        <name>ATP</name>
        <dbReference type="ChEBI" id="CHEBI:30616"/>
    </ligand>
</feature>
<evidence type="ECO:0000256" key="4">
    <source>
        <dbReference type="ARBA" id="ARBA00022777"/>
    </source>
</evidence>
<evidence type="ECO:0000256" key="5">
    <source>
        <dbReference type="ARBA" id="ARBA00022840"/>
    </source>
</evidence>
<evidence type="ECO:0000256" key="3">
    <source>
        <dbReference type="ARBA" id="ARBA00022741"/>
    </source>
</evidence>
<dbReference type="PROSITE" id="PS00107">
    <property type="entry name" value="PROTEIN_KINASE_ATP"/>
    <property type="match status" value="1"/>
</dbReference>
<dbReference type="KEGG" id="sre:PTSG_13231"/>
<evidence type="ECO:0000256" key="6">
    <source>
        <dbReference type="PROSITE-ProRule" id="PRU10141"/>
    </source>
</evidence>
<dbReference type="GeneID" id="16067957"/>
<dbReference type="InParanoid" id="F2UTR6"/>
<dbReference type="InterPro" id="IPR011009">
    <property type="entry name" value="Kinase-like_dom_sf"/>
</dbReference>
<keyword evidence="9" id="KW-1185">Reference proteome</keyword>
<dbReference type="GO" id="GO:0005524">
    <property type="term" value="F:ATP binding"/>
    <property type="evidence" value="ECO:0007669"/>
    <property type="project" value="UniProtKB-UniRule"/>
</dbReference>
<dbReference type="Gene3D" id="3.30.200.20">
    <property type="entry name" value="Phosphorylase Kinase, domain 1"/>
    <property type="match status" value="1"/>
</dbReference>
<dbReference type="RefSeq" id="XP_004987438.1">
    <property type="nucleotide sequence ID" value="XM_004987381.1"/>
</dbReference>
<evidence type="ECO:0000313" key="8">
    <source>
        <dbReference type="EMBL" id="EGD74751.1"/>
    </source>
</evidence>
<feature type="non-terminal residue" evidence="8">
    <location>
        <position position="107"/>
    </location>
</feature>
<feature type="domain" description="Protein kinase" evidence="7">
    <location>
        <begin position="67"/>
        <end position="107"/>
    </location>
</feature>
<protein>
    <recommendedName>
        <fullName evidence="7">Protein kinase domain-containing protein</fullName>
    </recommendedName>
</protein>
<dbReference type="GO" id="GO:0004674">
    <property type="term" value="F:protein serine/threonine kinase activity"/>
    <property type="evidence" value="ECO:0007669"/>
    <property type="project" value="UniProtKB-KW"/>
</dbReference>
<name>F2UTR6_SALR5</name>
<gene>
    <name evidence="8" type="ORF">PTSG_13231</name>
</gene>
<keyword evidence="5 6" id="KW-0067">ATP-binding</keyword>
<dbReference type="InterPro" id="IPR017441">
    <property type="entry name" value="Protein_kinase_ATP_BS"/>
</dbReference>
<evidence type="ECO:0000256" key="1">
    <source>
        <dbReference type="ARBA" id="ARBA00022527"/>
    </source>
</evidence>
<dbReference type="SUPFAM" id="SSF56112">
    <property type="entry name" value="Protein kinase-like (PK-like)"/>
    <property type="match status" value="1"/>
</dbReference>
<dbReference type="EMBL" id="GL833104">
    <property type="protein sequence ID" value="EGD74751.1"/>
    <property type="molecule type" value="Genomic_DNA"/>
</dbReference>
<evidence type="ECO:0000313" key="9">
    <source>
        <dbReference type="Proteomes" id="UP000007799"/>
    </source>
</evidence>
<dbReference type="PROSITE" id="PS50011">
    <property type="entry name" value="PROTEIN_KINASE_DOM"/>
    <property type="match status" value="1"/>
</dbReference>
<dbReference type="Proteomes" id="UP000007799">
    <property type="component" value="Unassembled WGS sequence"/>
</dbReference>
<keyword evidence="4" id="KW-0418">Kinase</keyword>
<dbReference type="STRING" id="946362.F2UTR6"/>
<organism evidence="9">
    <name type="scientific">Salpingoeca rosetta (strain ATCC 50818 / BSB-021)</name>
    <dbReference type="NCBI Taxonomy" id="946362"/>
    <lineage>
        <taxon>Eukaryota</taxon>
        <taxon>Choanoflagellata</taxon>
        <taxon>Craspedida</taxon>
        <taxon>Salpingoecidae</taxon>
        <taxon>Salpingoeca</taxon>
    </lineage>
</organism>
<keyword evidence="2" id="KW-0808">Transferase</keyword>